<reference evidence="2" key="1">
    <citation type="submission" date="2021-12" db="EMBL/GenBank/DDBJ databases">
        <authorList>
            <person name="Veyrier F.J."/>
        </authorList>
    </citation>
    <scope>NUCLEOTIDE SEQUENCE</scope>
    <source>
        <strain evidence="2">SAG 1488-6</strain>
    </source>
</reference>
<dbReference type="EMBL" id="CP091512">
    <property type="protein sequence ID" value="UOO93360.1"/>
    <property type="molecule type" value="Genomic_DNA"/>
</dbReference>
<evidence type="ECO:0000313" key="3">
    <source>
        <dbReference type="Proteomes" id="UP000832034"/>
    </source>
</evidence>
<gene>
    <name evidence="2" type="ORF">LVJ81_04855</name>
</gene>
<proteinExistence type="predicted"/>
<keyword evidence="3" id="KW-1185">Reference proteome</keyword>
<feature type="signal peptide" evidence="1">
    <location>
        <begin position="1"/>
        <end position="24"/>
    </location>
</feature>
<sequence length="92" mass="10324">MAKYLIRKTATVMVALFISGIAGASLDRNDAALNQSASDLMFIETQERQRLAAWHQRTLQIEAEQAQYEAALYAAMEARNATGNYGEVYEYE</sequence>
<feature type="chain" id="PRO_5045188943" evidence="1">
    <location>
        <begin position="25"/>
        <end position="92"/>
    </location>
</feature>
<name>A0ABY4EEJ7_VITST</name>
<accession>A0ABY4EEJ7</accession>
<dbReference type="RefSeq" id="WP_019959097.1">
    <property type="nucleotide sequence ID" value="NZ_CP091512.1"/>
</dbReference>
<organism evidence="2 3">
    <name type="scientific">Vitreoscilla stercoraria</name>
    <dbReference type="NCBI Taxonomy" id="61"/>
    <lineage>
        <taxon>Bacteria</taxon>
        <taxon>Pseudomonadati</taxon>
        <taxon>Pseudomonadota</taxon>
        <taxon>Betaproteobacteria</taxon>
        <taxon>Neisseriales</taxon>
        <taxon>Neisseriaceae</taxon>
        <taxon>Vitreoscilla</taxon>
    </lineage>
</organism>
<evidence type="ECO:0000256" key="1">
    <source>
        <dbReference type="SAM" id="SignalP"/>
    </source>
</evidence>
<reference evidence="2" key="2">
    <citation type="journal article" date="2022" name="Res Sq">
        <title>Evolution of multicellular longitudinally dividing oral cavity symbionts (Neisseriaceae).</title>
        <authorList>
            <person name="Nyongesa S."/>
            <person name="Weber P."/>
            <person name="Bernet E."/>
            <person name="Pullido F."/>
            <person name="Nieckarz M."/>
            <person name="Delaby M."/>
            <person name="Nieves C."/>
            <person name="Viehboeck T."/>
            <person name="Krause N."/>
            <person name="Rivera-Millot A."/>
            <person name="Nakamura A."/>
            <person name="Vischer N."/>
            <person name="VanNieuwenhze M."/>
            <person name="Brun Y."/>
            <person name="Cava F."/>
            <person name="Bulgheresi S."/>
            <person name="Veyrier F."/>
        </authorList>
    </citation>
    <scope>NUCLEOTIDE SEQUENCE</scope>
    <source>
        <strain evidence="2">SAG 1488-6</strain>
    </source>
</reference>
<dbReference type="Proteomes" id="UP000832034">
    <property type="component" value="Chromosome"/>
</dbReference>
<protein>
    <submittedName>
        <fullName evidence="2">Uncharacterized protein</fullName>
    </submittedName>
</protein>
<keyword evidence="1" id="KW-0732">Signal</keyword>
<evidence type="ECO:0000313" key="2">
    <source>
        <dbReference type="EMBL" id="UOO93360.1"/>
    </source>
</evidence>